<evidence type="ECO:0000259" key="2">
    <source>
        <dbReference type="PROSITE" id="PS50041"/>
    </source>
</evidence>
<dbReference type="SUPFAM" id="SSF56436">
    <property type="entry name" value="C-type lectin-like"/>
    <property type="match status" value="4"/>
</dbReference>
<keyword evidence="1" id="KW-1015">Disulfide bond</keyword>
<reference evidence="3" key="1">
    <citation type="submission" date="2023-06" db="EMBL/GenBank/DDBJ databases">
        <title>Male Hemibagrus guttatus genome.</title>
        <authorList>
            <person name="Bian C."/>
        </authorList>
    </citation>
    <scope>NUCLEOTIDE SEQUENCE</scope>
    <source>
        <strain evidence="3">Male_cb2023</strain>
        <tissue evidence="3">Muscle</tissue>
    </source>
</reference>
<dbReference type="PROSITE" id="PS00615">
    <property type="entry name" value="C_TYPE_LECTIN_1"/>
    <property type="match status" value="2"/>
</dbReference>
<sequence length="506" mass="59395">MLGTECERLAQTSERSTELRRFTAEMNFFFCVFFLVATYGFSEGIIREYSYQEHPQGVNWDTAQRHCRYYFKDLATVTTAKEHQRLVGTNSGTETGWIGWNKKPRSSWKWSDEQPVSFLKWKSNLPYFDLWKTCSALEDGYLINDDCFEKYNFYCYRYLILVNESKTWEEALEHCDTHYTMLASLANVTQRQQASLELMLSQTEGVWAGLRFMDGQWFWLSEDPVRSLDSLPSCPARPYHCGAINITTNSWENRDCNEKRNFLCHWGCKLSVAIIIEYSYHHNNDYINWNHAQFYCRIHYKDLATLNTFKDYQLIAEVEKPNLSGWIGLYRENVANNIWKWSDGQPPSLVNWETGWPLVRSSDAKKNCSILLNGRFKNDPCYENHPFYCYRHLILVNESKTWEKALQYCNINYRGLAALPFANQVSRAKEELKLSQTDSVWTGLRFMNGNWFWLNGEPIDTGNPNGTLLSLPECPAKPYCCGAFNTKTNIWENRDCNETLNFLCWM</sequence>
<dbReference type="CDD" id="cd00037">
    <property type="entry name" value="CLECT"/>
    <property type="match status" value="1"/>
</dbReference>
<dbReference type="PANTHER" id="PTHR45784">
    <property type="entry name" value="C-TYPE LECTIN DOMAIN FAMILY 20 MEMBER A-RELATED"/>
    <property type="match status" value="1"/>
</dbReference>
<dbReference type="Pfam" id="PF00059">
    <property type="entry name" value="Lectin_C"/>
    <property type="match status" value="4"/>
</dbReference>
<dbReference type="EMBL" id="JAUCMX010000004">
    <property type="protein sequence ID" value="KAK3549006.1"/>
    <property type="molecule type" value="Genomic_DNA"/>
</dbReference>
<feature type="domain" description="C-type lectin" evidence="2">
    <location>
        <begin position="275"/>
        <end position="390"/>
    </location>
</feature>
<keyword evidence="4" id="KW-1185">Reference proteome</keyword>
<evidence type="ECO:0000313" key="4">
    <source>
        <dbReference type="Proteomes" id="UP001274896"/>
    </source>
</evidence>
<dbReference type="InterPro" id="IPR018378">
    <property type="entry name" value="C-type_lectin_CS"/>
</dbReference>
<dbReference type="SMART" id="SM00034">
    <property type="entry name" value="CLECT"/>
    <property type="match status" value="3"/>
</dbReference>
<name>A0AAE0RBY7_9TELE</name>
<dbReference type="PANTHER" id="PTHR45784:SF8">
    <property type="entry name" value="C-TYPE MANNOSE RECEPTOR 2-RELATED"/>
    <property type="match status" value="1"/>
</dbReference>
<protein>
    <recommendedName>
        <fullName evidence="2">C-type lectin domain-containing protein</fullName>
    </recommendedName>
</protein>
<accession>A0AAE0RBY7</accession>
<dbReference type="Gene3D" id="3.10.100.10">
    <property type="entry name" value="Mannose-Binding Protein A, subunit A"/>
    <property type="match status" value="4"/>
</dbReference>
<dbReference type="InterPro" id="IPR016187">
    <property type="entry name" value="CTDL_fold"/>
</dbReference>
<dbReference type="InterPro" id="IPR001304">
    <property type="entry name" value="C-type_lectin-like"/>
</dbReference>
<feature type="domain" description="C-type lectin" evidence="2">
    <location>
        <begin position="385"/>
        <end position="505"/>
    </location>
</feature>
<organism evidence="3 4">
    <name type="scientific">Hemibagrus guttatus</name>
    <dbReference type="NCBI Taxonomy" id="175788"/>
    <lineage>
        <taxon>Eukaryota</taxon>
        <taxon>Metazoa</taxon>
        <taxon>Chordata</taxon>
        <taxon>Craniata</taxon>
        <taxon>Vertebrata</taxon>
        <taxon>Euteleostomi</taxon>
        <taxon>Actinopterygii</taxon>
        <taxon>Neopterygii</taxon>
        <taxon>Teleostei</taxon>
        <taxon>Ostariophysi</taxon>
        <taxon>Siluriformes</taxon>
        <taxon>Bagridae</taxon>
        <taxon>Hemibagrus</taxon>
    </lineage>
</organism>
<dbReference type="PROSITE" id="PS50041">
    <property type="entry name" value="C_TYPE_LECTIN_2"/>
    <property type="match status" value="4"/>
</dbReference>
<proteinExistence type="predicted"/>
<feature type="domain" description="C-type lectin" evidence="2">
    <location>
        <begin position="46"/>
        <end position="156"/>
    </location>
</feature>
<feature type="domain" description="C-type lectin" evidence="2">
    <location>
        <begin position="151"/>
        <end position="265"/>
    </location>
</feature>
<dbReference type="InterPro" id="IPR016186">
    <property type="entry name" value="C-type_lectin-like/link_sf"/>
</dbReference>
<gene>
    <name evidence="3" type="ORF">QTP70_025086</name>
</gene>
<evidence type="ECO:0000313" key="3">
    <source>
        <dbReference type="EMBL" id="KAK3549006.1"/>
    </source>
</evidence>
<dbReference type="AlphaFoldDB" id="A0AAE0RBY7"/>
<evidence type="ECO:0000256" key="1">
    <source>
        <dbReference type="ARBA" id="ARBA00023157"/>
    </source>
</evidence>
<dbReference type="Proteomes" id="UP001274896">
    <property type="component" value="Unassembled WGS sequence"/>
</dbReference>
<comment type="caution">
    <text evidence="3">The sequence shown here is derived from an EMBL/GenBank/DDBJ whole genome shotgun (WGS) entry which is preliminary data.</text>
</comment>